<gene>
    <name evidence="1" type="ORF">GCM10023313_05860</name>
</gene>
<sequence length="67" mass="7945">MDKLIIKDMDGKNIKVTDLNAAIRQADRFKYFNHVNPSPAAKIWDRARQAYWNDLYEKLKALENIKH</sequence>
<name>A0ABP9FKZ2_9SPHI</name>
<proteinExistence type="predicted"/>
<organism evidence="1 2">
    <name type="scientific">Mucilaginibacter defluvii</name>
    <dbReference type="NCBI Taxonomy" id="1196019"/>
    <lineage>
        <taxon>Bacteria</taxon>
        <taxon>Pseudomonadati</taxon>
        <taxon>Bacteroidota</taxon>
        <taxon>Sphingobacteriia</taxon>
        <taxon>Sphingobacteriales</taxon>
        <taxon>Sphingobacteriaceae</taxon>
        <taxon>Mucilaginibacter</taxon>
    </lineage>
</organism>
<accession>A0ABP9FKZ2</accession>
<protein>
    <submittedName>
        <fullName evidence="1">Uncharacterized protein</fullName>
    </submittedName>
</protein>
<keyword evidence="2" id="KW-1185">Reference proteome</keyword>
<dbReference type="Proteomes" id="UP001501436">
    <property type="component" value="Unassembled WGS sequence"/>
</dbReference>
<dbReference type="RefSeq" id="WP_345329405.1">
    <property type="nucleotide sequence ID" value="NZ_BAABJI010000001.1"/>
</dbReference>
<reference evidence="2" key="1">
    <citation type="journal article" date="2019" name="Int. J. Syst. Evol. Microbiol.">
        <title>The Global Catalogue of Microorganisms (GCM) 10K type strain sequencing project: providing services to taxonomists for standard genome sequencing and annotation.</title>
        <authorList>
            <consortium name="The Broad Institute Genomics Platform"/>
            <consortium name="The Broad Institute Genome Sequencing Center for Infectious Disease"/>
            <person name="Wu L."/>
            <person name="Ma J."/>
        </authorList>
    </citation>
    <scope>NUCLEOTIDE SEQUENCE [LARGE SCALE GENOMIC DNA]</scope>
    <source>
        <strain evidence="2">JCM 18283</strain>
    </source>
</reference>
<dbReference type="EMBL" id="BAABJI010000001">
    <property type="protein sequence ID" value="GAA4905993.1"/>
    <property type="molecule type" value="Genomic_DNA"/>
</dbReference>
<comment type="caution">
    <text evidence="1">The sequence shown here is derived from an EMBL/GenBank/DDBJ whole genome shotgun (WGS) entry which is preliminary data.</text>
</comment>
<evidence type="ECO:0000313" key="2">
    <source>
        <dbReference type="Proteomes" id="UP001501436"/>
    </source>
</evidence>
<evidence type="ECO:0000313" key="1">
    <source>
        <dbReference type="EMBL" id="GAA4905993.1"/>
    </source>
</evidence>